<dbReference type="AlphaFoldDB" id="A0A0A9F833"/>
<keyword evidence="1" id="KW-1133">Transmembrane helix</keyword>
<evidence type="ECO:0000313" key="2">
    <source>
        <dbReference type="EMBL" id="JAE04423.1"/>
    </source>
</evidence>
<proteinExistence type="predicted"/>
<dbReference type="EMBL" id="GBRH01193473">
    <property type="protein sequence ID" value="JAE04423.1"/>
    <property type="molecule type" value="Transcribed_RNA"/>
</dbReference>
<protein>
    <submittedName>
        <fullName evidence="2">Uncharacterized protein</fullName>
    </submittedName>
</protein>
<evidence type="ECO:0000256" key="1">
    <source>
        <dbReference type="SAM" id="Phobius"/>
    </source>
</evidence>
<keyword evidence="1" id="KW-0472">Membrane</keyword>
<keyword evidence="1" id="KW-0812">Transmembrane</keyword>
<feature type="transmembrane region" description="Helical" evidence="1">
    <location>
        <begin position="36"/>
        <end position="54"/>
    </location>
</feature>
<reference evidence="2" key="1">
    <citation type="submission" date="2014-09" db="EMBL/GenBank/DDBJ databases">
        <authorList>
            <person name="Magalhaes I.L.F."/>
            <person name="Oliveira U."/>
            <person name="Santos F.R."/>
            <person name="Vidigal T.H.D.A."/>
            <person name="Brescovit A.D."/>
            <person name="Santos A.J."/>
        </authorList>
    </citation>
    <scope>NUCLEOTIDE SEQUENCE</scope>
    <source>
        <tissue evidence="2">Shoot tissue taken approximately 20 cm above the soil surface</tissue>
    </source>
</reference>
<accession>A0A0A9F833</accession>
<reference evidence="2" key="2">
    <citation type="journal article" date="2015" name="Data Brief">
        <title>Shoot transcriptome of the giant reed, Arundo donax.</title>
        <authorList>
            <person name="Barrero R.A."/>
            <person name="Guerrero F.D."/>
            <person name="Moolhuijzen P."/>
            <person name="Goolsby J.A."/>
            <person name="Tidwell J."/>
            <person name="Bellgard S.E."/>
            <person name="Bellgard M.I."/>
        </authorList>
    </citation>
    <scope>NUCLEOTIDE SEQUENCE</scope>
    <source>
        <tissue evidence="2">Shoot tissue taken approximately 20 cm above the soil surface</tissue>
    </source>
</reference>
<sequence length="55" mass="6541">MVFEEAKVYCRVHTVSYCYLYYSCMPLQIHLELRETCAHAGFFFSSIILGLFVFY</sequence>
<organism evidence="2">
    <name type="scientific">Arundo donax</name>
    <name type="common">Giant reed</name>
    <name type="synonym">Donax arundinaceus</name>
    <dbReference type="NCBI Taxonomy" id="35708"/>
    <lineage>
        <taxon>Eukaryota</taxon>
        <taxon>Viridiplantae</taxon>
        <taxon>Streptophyta</taxon>
        <taxon>Embryophyta</taxon>
        <taxon>Tracheophyta</taxon>
        <taxon>Spermatophyta</taxon>
        <taxon>Magnoliopsida</taxon>
        <taxon>Liliopsida</taxon>
        <taxon>Poales</taxon>
        <taxon>Poaceae</taxon>
        <taxon>PACMAD clade</taxon>
        <taxon>Arundinoideae</taxon>
        <taxon>Arundineae</taxon>
        <taxon>Arundo</taxon>
    </lineage>
</organism>
<name>A0A0A9F833_ARUDO</name>